<dbReference type="Gene3D" id="2.130.10.10">
    <property type="entry name" value="YVTN repeat-like/Quinoprotein amine dehydrogenase"/>
    <property type="match status" value="1"/>
</dbReference>
<organism evidence="1">
    <name type="scientific">marine sediment metagenome</name>
    <dbReference type="NCBI Taxonomy" id="412755"/>
    <lineage>
        <taxon>unclassified sequences</taxon>
        <taxon>metagenomes</taxon>
        <taxon>ecological metagenomes</taxon>
    </lineage>
</organism>
<dbReference type="EMBL" id="BARS01004507">
    <property type="protein sequence ID" value="GAF79295.1"/>
    <property type="molecule type" value="Genomic_DNA"/>
</dbReference>
<accession>X0TT28</accession>
<protein>
    <recommendedName>
        <fullName evidence="2">Photosynthesis system II assembly factor Ycf48/Hcf136-like domain-containing protein</fullName>
    </recommendedName>
</protein>
<gene>
    <name evidence="1" type="ORF">S01H1_08808</name>
</gene>
<feature type="non-terminal residue" evidence="1">
    <location>
        <position position="1"/>
    </location>
</feature>
<proteinExistence type="predicted"/>
<name>X0TT28_9ZZZZ</name>
<reference evidence="1" key="1">
    <citation type="journal article" date="2014" name="Front. Microbiol.">
        <title>High frequency of phylogenetically diverse reductive dehalogenase-homologous genes in deep subseafloor sedimentary metagenomes.</title>
        <authorList>
            <person name="Kawai M."/>
            <person name="Futagami T."/>
            <person name="Toyoda A."/>
            <person name="Takaki Y."/>
            <person name="Nishi S."/>
            <person name="Hori S."/>
            <person name="Arai W."/>
            <person name="Tsubouchi T."/>
            <person name="Morono Y."/>
            <person name="Uchiyama I."/>
            <person name="Ito T."/>
            <person name="Fujiyama A."/>
            <person name="Inagaki F."/>
            <person name="Takami H."/>
        </authorList>
    </citation>
    <scope>NUCLEOTIDE SEQUENCE</scope>
    <source>
        <strain evidence="1">Expedition CK06-06</strain>
    </source>
</reference>
<dbReference type="InterPro" id="IPR015943">
    <property type="entry name" value="WD40/YVTN_repeat-like_dom_sf"/>
</dbReference>
<evidence type="ECO:0000313" key="1">
    <source>
        <dbReference type="EMBL" id="GAF79295.1"/>
    </source>
</evidence>
<sequence>TWFVGTNTGGLYLTEDSGLTWANTQGALPVTINEVDEIIFFDDTVGYMSARDGAAHSLIFRTIDGGATWYVLPEGSGTIPDNDQINMLAVCADQNIVWGGGLGADGADGIIVKAA</sequence>
<dbReference type="SUPFAM" id="SSF110296">
    <property type="entry name" value="Oligoxyloglucan reducing end-specific cellobiohydrolase"/>
    <property type="match status" value="1"/>
</dbReference>
<dbReference type="AlphaFoldDB" id="X0TT28"/>
<comment type="caution">
    <text evidence="1">The sequence shown here is derived from an EMBL/GenBank/DDBJ whole genome shotgun (WGS) entry which is preliminary data.</text>
</comment>
<evidence type="ECO:0008006" key="2">
    <source>
        <dbReference type="Google" id="ProtNLM"/>
    </source>
</evidence>